<reference evidence="2 3" key="1">
    <citation type="submission" date="2022-09" db="EMBL/GenBank/DDBJ databases">
        <authorList>
            <person name="Palmer J.M."/>
        </authorList>
    </citation>
    <scope>NUCLEOTIDE SEQUENCE [LARGE SCALE GENOMIC DNA]</scope>
    <source>
        <strain evidence="2 3">DSM 7382</strain>
    </source>
</reference>
<feature type="region of interest" description="Disordered" evidence="1">
    <location>
        <begin position="490"/>
        <end position="509"/>
    </location>
</feature>
<feature type="region of interest" description="Disordered" evidence="1">
    <location>
        <begin position="330"/>
        <end position="420"/>
    </location>
</feature>
<keyword evidence="3" id="KW-1185">Reference proteome</keyword>
<evidence type="ECO:0000313" key="2">
    <source>
        <dbReference type="EMBL" id="KAK7681937.1"/>
    </source>
</evidence>
<dbReference type="AlphaFoldDB" id="A0AAW0FP82"/>
<feature type="region of interest" description="Disordered" evidence="1">
    <location>
        <begin position="55"/>
        <end position="80"/>
    </location>
</feature>
<feature type="compositionally biased region" description="Polar residues" evidence="1">
    <location>
        <begin position="57"/>
        <end position="70"/>
    </location>
</feature>
<feature type="compositionally biased region" description="Low complexity" evidence="1">
    <location>
        <begin position="400"/>
        <end position="410"/>
    </location>
</feature>
<protein>
    <submittedName>
        <fullName evidence="2">Uncharacterized protein</fullName>
    </submittedName>
</protein>
<name>A0AAW0FP82_9APHY</name>
<dbReference type="Proteomes" id="UP001385951">
    <property type="component" value="Unassembled WGS sequence"/>
</dbReference>
<evidence type="ECO:0000313" key="3">
    <source>
        <dbReference type="Proteomes" id="UP001385951"/>
    </source>
</evidence>
<proteinExistence type="predicted"/>
<evidence type="ECO:0000256" key="1">
    <source>
        <dbReference type="SAM" id="MobiDB-lite"/>
    </source>
</evidence>
<feature type="region of interest" description="Disordered" evidence="1">
    <location>
        <begin position="1"/>
        <end position="27"/>
    </location>
</feature>
<sequence length="509" mass="55606">MPQIYRRQTQPRTRPQSYPQPTVTDADDSIVLSDLVRTGEASRLRRRGAMRIDHNSARSSSSMTVTQSIQVLPPPPSASAPQRTIIMAPSRPSTPPWAASDPQGDDEYTYGGTEWRDWSLTIGTEENETQAEDIRREGATTCTDSEEPVMLFCGGEVKSKPQEKSFVPSLFPNYPSSSKHSPTTPAGPTTNGCGAVVHMQAFPQRPRGVWVGKESATSAVVGLDSSYFERSVVAKMLKSACGCIREGIGCAICGNTLGTRYMPCQAASAGLFACNSPTPCHSQSPPIHPSGPRYWDYASTSRPKASSSSSSNNFYVHTFFGDHVTAAPAYHRHSDPHPTSGYSILQDRAPPPTRETPRITRRNSTVWAEEPARPSFVDMGALTTSPRPFTPNPLPPYPPSNYNQSSQLPQSLPPPPRIVQRTSPQPLLRSPQLRVEVPLPPSLRRVRRANSIGSNDNDTYRITEDYLDDDDGYGVNVVELDADGVVVQTETEPNSPDKVGDAGFLWPGR</sequence>
<dbReference type="EMBL" id="JASBNA010000038">
    <property type="protein sequence ID" value="KAK7681937.1"/>
    <property type="molecule type" value="Genomic_DNA"/>
</dbReference>
<gene>
    <name evidence="2" type="ORF">QCA50_014899</name>
</gene>
<organism evidence="2 3">
    <name type="scientific">Cerrena zonata</name>
    <dbReference type="NCBI Taxonomy" id="2478898"/>
    <lineage>
        <taxon>Eukaryota</taxon>
        <taxon>Fungi</taxon>
        <taxon>Dikarya</taxon>
        <taxon>Basidiomycota</taxon>
        <taxon>Agaricomycotina</taxon>
        <taxon>Agaricomycetes</taxon>
        <taxon>Polyporales</taxon>
        <taxon>Cerrenaceae</taxon>
        <taxon>Cerrena</taxon>
    </lineage>
</organism>
<feature type="compositionally biased region" description="Pro residues" evidence="1">
    <location>
        <begin position="388"/>
        <end position="399"/>
    </location>
</feature>
<comment type="caution">
    <text evidence="2">The sequence shown here is derived from an EMBL/GenBank/DDBJ whole genome shotgun (WGS) entry which is preliminary data.</text>
</comment>
<accession>A0AAW0FP82</accession>
<feature type="compositionally biased region" description="Low complexity" evidence="1">
    <location>
        <begin position="1"/>
        <end position="22"/>
    </location>
</feature>